<dbReference type="PATRIC" id="fig|1526658.3.peg.841"/>
<dbReference type="Pfam" id="PF01266">
    <property type="entry name" value="DAO"/>
    <property type="match status" value="1"/>
</dbReference>
<evidence type="ECO:0000313" key="3">
    <source>
        <dbReference type="EMBL" id="KPH75594.1"/>
    </source>
</evidence>
<keyword evidence="4" id="KW-1185">Reference proteome</keyword>
<keyword evidence="1" id="KW-0560">Oxidoreductase</keyword>
<dbReference type="InterPro" id="IPR006076">
    <property type="entry name" value="FAD-dep_OxRdtase"/>
</dbReference>
<sequence length="416" mass="45408">MATDTIVLGAGIVGISVALHLQKAGRSVLLVDKRGPGEETSYGNAGLIQREGVYPYGFPHDFGALIRYAMNNTIDAHYHWNAIPKLAPFLWSYWMHSRASQHEAIARKYATLIEHCVSEHDALAAEAGATGLLRRKGWMKVFRTAAQQDERLAEAARWNRDYGLNYKALDIDALKAEEPHLDHGSLIGGLHWTDPVTVIDPLGLSKAYVALFEQLGGKLALGDASTLVQQGDAWSVTLADGTKAQARDAVVALGPWADVLTGKLGYKLPLAVKRGYHMHYKAQGNAVLNHPVLDTERGYFLAPMQQGIRLTTGAEFADRDAAPTPVQLARAEPIARTLFPLGERIDPEPWLGRRPCTPDMMPIIGPAPKHKGLWFSFGHAHHGLTLAAVTGRMIAEMVTGQKVFVDPTPFAPARFG</sequence>
<name>A0A0N1FC69_9HYPH</name>
<dbReference type="SUPFAM" id="SSF51905">
    <property type="entry name" value="FAD/NAD(P)-binding domain"/>
    <property type="match status" value="1"/>
</dbReference>
<feature type="domain" description="FAD dependent oxidoreductase" evidence="2">
    <location>
        <begin position="4"/>
        <end position="397"/>
    </location>
</feature>
<evidence type="ECO:0000256" key="1">
    <source>
        <dbReference type="ARBA" id="ARBA00023002"/>
    </source>
</evidence>
<dbReference type="RefSeq" id="WP_054211601.1">
    <property type="nucleotide sequence ID" value="NZ_LGSZ01000078.1"/>
</dbReference>
<accession>A0A0N1FC69</accession>
<dbReference type="OrthoDB" id="9805337at2"/>
<evidence type="ECO:0000259" key="2">
    <source>
        <dbReference type="Pfam" id="PF01266"/>
    </source>
</evidence>
<dbReference type="EMBL" id="LGSZ01000078">
    <property type="protein sequence ID" value="KPH75594.1"/>
    <property type="molecule type" value="Genomic_DNA"/>
</dbReference>
<gene>
    <name evidence="3" type="ORF">AE618_24075</name>
</gene>
<comment type="caution">
    <text evidence="3">The sequence shown here is derived from an EMBL/GenBank/DDBJ whole genome shotgun (WGS) entry which is preliminary data.</text>
</comment>
<evidence type="ECO:0000313" key="4">
    <source>
        <dbReference type="Proteomes" id="UP000037822"/>
    </source>
</evidence>
<proteinExistence type="predicted"/>
<dbReference type="InterPro" id="IPR036188">
    <property type="entry name" value="FAD/NAD-bd_sf"/>
</dbReference>
<dbReference type="GO" id="GO:0016491">
    <property type="term" value="F:oxidoreductase activity"/>
    <property type="evidence" value="ECO:0007669"/>
    <property type="project" value="UniProtKB-KW"/>
</dbReference>
<dbReference type="SUPFAM" id="SSF54373">
    <property type="entry name" value="FAD-linked reductases, C-terminal domain"/>
    <property type="match status" value="1"/>
</dbReference>
<dbReference type="Proteomes" id="UP000037822">
    <property type="component" value="Unassembled WGS sequence"/>
</dbReference>
<protein>
    <submittedName>
        <fullName evidence="3">Amino acid dehydrogenase</fullName>
    </submittedName>
</protein>
<dbReference type="PANTHER" id="PTHR13847">
    <property type="entry name" value="SARCOSINE DEHYDROGENASE-RELATED"/>
    <property type="match status" value="1"/>
</dbReference>
<organism evidence="3 4">
    <name type="scientific">Bosea vaviloviae</name>
    <dbReference type="NCBI Taxonomy" id="1526658"/>
    <lineage>
        <taxon>Bacteria</taxon>
        <taxon>Pseudomonadati</taxon>
        <taxon>Pseudomonadota</taxon>
        <taxon>Alphaproteobacteria</taxon>
        <taxon>Hyphomicrobiales</taxon>
        <taxon>Boseaceae</taxon>
        <taxon>Bosea</taxon>
    </lineage>
</organism>
<dbReference type="GO" id="GO:0005737">
    <property type="term" value="C:cytoplasm"/>
    <property type="evidence" value="ECO:0007669"/>
    <property type="project" value="TreeGrafter"/>
</dbReference>
<dbReference type="Gene3D" id="3.50.50.60">
    <property type="entry name" value="FAD/NAD(P)-binding domain"/>
    <property type="match status" value="2"/>
</dbReference>
<reference evidence="3 4" key="1">
    <citation type="submission" date="2015-07" db="EMBL/GenBank/DDBJ databases">
        <title>Whole genome sequencing of Bosea vaviloviae isolated from cave pool.</title>
        <authorList>
            <person name="Tan N.E.H."/>
            <person name="Lee Y.P."/>
            <person name="Gan H.M."/>
            <person name="Barton H."/>
            <person name="Savka M.A."/>
        </authorList>
    </citation>
    <scope>NUCLEOTIDE SEQUENCE [LARGE SCALE GENOMIC DNA]</scope>
    <source>
        <strain evidence="3 4">SD260</strain>
    </source>
</reference>
<dbReference type="PANTHER" id="PTHR13847:SF289">
    <property type="entry name" value="GLYCINE OXIDASE"/>
    <property type="match status" value="1"/>
</dbReference>
<dbReference type="Gene3D" id="3.30.9.10">
    <property type="entry name" value="D-Amino Acid Oxidase, subunit A, domain 2"/>
    <property type="match status" value="1"/>
</dbReference>
<dbReference type="AlphaFoldDB" id="A0A0N1FC69"/>